<keyword evidence="4" id="KW-0689">Ribosomal protein</keyword>
<evidence type="ECO:0000256" key="4">
    <source>
        <dbReference type="ARBA" id="ARBA00022980"/>
    </source>
</evidence>
<evidence type="ECO:0000256" key="6">
    <source>
        <dbReference type="ARBA" id="ARBA00035255"/>
    </source>
</evidence>
<dbReference type="FunFam" id="3.30.230.10:FF:000002">
    <property type="entry name" value="30S ribosomal protein S5"/>
    <property type="match status" value="1"/>
</dbReference>
<feature type="compositionally biased region" description="Acidic residues" evidence="7">
    <location>
        <begin position="1"/>
        <end position="19"/>
    </location>
</feature>
<dbReference type="GO" id="GO:0006412">
    <property type="term" value="P:translation"/>
    <property type="evidence" value="ECO:0007669"/>
    <property type="project" value="InterPro"/>
</dbReference>
<evidence type="ECO:0000256" key="7">
    <source>
        <dbReference type="SAM" id="MobiDB-lite"/>
    </source>
</evidence>
<dbReference type="NCBIfam" id="TIGR01020">
    <property type="entry name" value="uS5_euk_arch"/>
    <property type="match status" value="1"/>
</dbReference>
<organism evidence="9">
    <name type="scientific">marine metagenome</name>
    <dbReference type="NCBI Taxonomy" id="408172"/>
    <lineage>
        <taxon>unclassified sequences</taxon>
        <taxon>metagenomes</taxon>
        <taxon>ecological metagenomes</taxon>
    </lineage>
</organism>
<dbReference type="HAMAP" id="MF_01307_A">
    <property type="entry name" value="Ribosomal_uS5_A"/>
    <property type="match status" value="1"/>
</dbReference>
<dbReference type="Gene3D" id="3.30.160.20">
    <property type="match status" value="1"/>
</dbReference>
<keyword evidence="5" id="KW-0687">Ribonucleoprotein</keyword>
<feature type="region of interest" description="Disordered" evidence="7">
    <location>
        <begin position="1"/>
        <end position="53"/>
    </location>
</feature>
<dbReference type="GO" id="GO:0022627">
    <property type="term" value="C:cytosolic small ribosomal subunit"/>
    <property type="evidence" value="ECO:0007669"/>
    <property type="project" value="TreeGrafter"/>
</dbReference>
<evidence type="ECO:0000256" key="3">
    <source>
        <dbReference type="ARBA" id="ARBA00022884"/>
    </source>
</evidence>
<dbReference type="SUPFAM" id="SSF54768">
    <property type="entry name" value="dsRNA-binding domain-like"/>
    <property type="match status" value="1"/>
</dbReference>
<evidence type="ECO:0000259" key="8">
    <source>
        <dbReference type="PROSITE" id="PS50881"/>
    </source>
</evidence>
<comment type="similarity">
    <text evidence="1">Belongs to the universal ribosomal protein uS5 family.</text>
</comment>
<dbReference type="AlphaFoldDB" id="A0A381SFG7"/>
<dbReference type="GO" id="GO:0003735">
    <property type="term" value="F:structural constituent of ribosome"/>
    <property type="evidence" value="ECO:0007669"/>
    <property type="project" value="InterPro"/>
</dbReference>
<evidence type="ECO:0000256" key="2">
    <source>
        <dbReference type="ARBA" id="ARBA00022730"/>
    </source>
</evidence>
<protein>
    <recommendedName>
        <fullName evidence="6">Small ribosomal subunit protein uS5</fullName>
    </recommendedName>
</protein>
<dbReference type="SUPFAM" id="SSF54211">
    <property type="entry name" value="Ribosomal protein S5 domain 2-like"/>
    <property type="match status" value="1"/>
</dbReference>
<feature type="compositionally biased region" description="Low complexity" evidence="7">
    <location>
        <begin position="20"/>
        <end position="35"/>
    </location>
</feature>
<keyword evidence="2" id="KW-0699">rRNA-binding</keyword>
<dbReference type="Pfam" id="PF00333">
    <property type="entry name" value="Ribosomal_S5"/>
    <property type="match status" value="1"/>
</dbReference>
<dbReference type="EMBL" id="UINC01002749">
    <property type="protein sequence ID" value="SUZ99913.1"/>
    <property type="molecule type" value="Genomic_DNA"/>
</dbReference>
<dbReference type="InterPro" id="IPR020568">
    <property type="entry name" value="Ribosomal_Su5_D2-typ_SF"/>
</dbReference>
<dbReference type="InterPro" id="IPR005324">
    <property type="entry name" value="Ribosomal_uS5_C"/>
</dbReference>
<reference evidence="9" key="1">
    <citation type="submission" date="2018-05" db="EMBL/GenBank/DDBJ databases">
        <authorList>
            <person name="Lanie J.A."/>
            <person name="Ng W.-L."/>
            <person name="Kazmierczak K.M."/>
            <person name="Andrzejewski T.M."/>
            <person name="Davidsen T.M."/>
            <person name="Wayne K.J."/>
            <person name="Tettelin H."/>
            <person name="Glass J.I."/>
            <person name="Rusch D."/>
            <person name="Podicherti R."/>
            <person name="Tsui H.-C.T."/>
            <person name="Winkler M.E."/>
        </authorList>
    </citation>
    <scope>NUCLEOTIDE SEQUENCE</scope>
</reference>
<evidence type="ECO:0000313" key="9">
    <source>
        <dbReference type="EMBL" id="SUZ99913.1"/>
    </source>
</evidence>
<feature type="domain" description="S5 DRBM" evidence="8">
    <location>
        <begin position="98"/>
        <end position="161"/>
    </location>
</feature>
<dbReference type="InterPro" id="IPR005711">
    <property type="entry name" value="Ribosomal_uS5_euk/arc"/>
</dbReference>
<accession>A0A381SFG7</accession>
<evidence type="ECO:0000256" key="1">
    <source>
        <dbReference type="ARBA" id="ARBA00008945"/>
    </source>
</evidence>
<dbReference type="NCBIfam" id="NF003125">
    <property type="entry name" value="PRK04044.1"/>
    <property type="match status" value="1"/>
</dbReference>
<sequence length="267" mass="29145">MSEETDEQPTEQPTEESTEEPVTLAPGLALALAPPEEQETDTRRRRGPDPLAALRAWKPRTRLGRMVASGQIHTYEQALDTGLPIREVEIVDALLPDLTDDVLSVNMIQRMTDSGRRVRFNVLCAVGNGDGYVGLSVCKGKEVASTIRKAIDKAKLNLITVMRGNGSWESSEGPGTSIPFKVTGHSGSTRITLMPAPAGKGLVIGDYGRRVLNLAGITDVWSRSAGQTRTTINFARATFNALVELNRTRITEADRLRLNITEGRIIR</sequence>
<dbReference type="InterPro" id="IPR014721">
    <property type="entry name" value="Ribsml_uS5_D2-typ_fold_subgr"/>
</dbReference>
<dbReference type="Gene3D" id="3.30.230.10">
    <property type="match status" value="1"/>
</dbReference>
<dbReference type="InterPro" id="IPR047866">
    <property type="entry name" value="Ribosomal_uS5_arc"/>
</dbReference>
<dbReference type="PANTHER" id="PTHR13718:SF4">
    <property type="entry name" value="40S RIBOSOMAL PROTEIN S2"/>
    <property type="match status" value="1"/>
</dbReference>
<proteinExistence type="inferred from homology"/>
<dbReference type="PROSITE" id="PS50881">
    <property type="entry name" value="S5_DSRBD"/>
    <property type="match status" value="1"/>
</dbReference>
<dbReference type="GO" id="GO:0019843">
    <property type="term" value="F:rRNA binding"/>
    <property type="evidence" value="ECO:0007669"/>
    <property type="project" value="UniProtKB-KW"/>
</dbReference>
<dbReference type="InterPro" id="IPR000851">
    <property type="entry name" value="Ribosomal_uS5"/>
</dbReference>
<gene>
    <name evidence="9" type="ORF">METZ01_LOCUS52767</name>
</gene>
<keyword evidence="3" id="KW-0694">RNA-binding</keyword>
<dbReference type="Pfam" id="PF03719">
    <property type="entry name" value="Ribosomal_S5_C"/>
    <property type="match status" value="1"/>
</dbReference>
<dbReference type="PANTHER" id="PTHR13718">
    <property type="entry name" value="RIBOSOMAL S SUBUNIT"/>
    <property type="match status" value="1"/>
</dbReference>
<evidence type="ECO:0000256" key="5">
    <source>
        <dbReference type="ARBA" id="ARBA00023274"/>
    </source>
</evidence>
<name>A0A381SFG7_9ZZZZ</name>
<dbReference type="InterPro" id="IPR013810">
    <property type="entry name" value="Ribosomal_uS5_N"/>
</dbReference>